<keyword evidence="3" id="KW-1185">Reference proteome</keyword>
<feature type="region of interest" description="Disordered" evidence="1">
    <location>
        <begin position="1"/>
        <end position="37"/>
    </location>
</feature>
<evidence type="ECO:0000313" key="3">
    <source>
        <dbReference type="Proteomes" id="UP000299102"/>
    </source>
</evidence>
<organism evidence="2 3">
    <name type="scientific">Eumeta variegata</name>
    <name type="common">Bagworm moth</name>
    <name type="synonym">Eumeta japonica</name>
    <dbReference type="NCBI Taxonomy" id="151549"/>
    <lineage>
        <taxon>Eukaryota</taxon>
        <taxon>Metazoa</taxon>
        <taxon>Ecdysozoa</taxon>
        <taxon>Arthropoda</taxon>
        <taxon>Hexapoda</taxon>
        <taxon>Insecta</taxon>
        <taxon>Pterygota</taxon>
        <taxon>Neoptera</taxon>
        <taxon>Endopterygota</taxon>
        <taxon>Lepidoptera</taxon>
        <taxon>Glossata</taxon>
        <taxon>Ditrysia</taxon>
        <taxon>Tineoidea</taxon>
        <taxon>Psychidae</taxon>
        <taxon>Oiketicinae</taxon>
        <taxon>Eumeta</taxon>
    </lineage>
</organism>
<sequence>MLIHLQNNGEKLKVSGSRRRHHAADEDLQQPPTLGVPGRLRSKHLKLKQTCWNADGAEDFLSLSADSCYLGEREADSLTTVVHGTSYSNRPRP</sequence>
<accession>A0A4C1W8P4</accession>
<gene>
    <name evidence="2" type="ORF">EVAR_78575_1</name>
</gene>
<dbReference type="EMBL" id="BGZK01000490">
    <property type="protein sequence ID" value="GBP46872.1"/>
    <property type="molecule type" value="Genomic_DNA"/>
</dbReference>
<protein>
    <submittedName>
        <fullName evidence="2">Uncharacterized protein</fullName>
    </submittedName>
</protein>
<dbReference type="AlphaFoldDB" id="A0A4C1W8P4"/>
<dbReference type="Proteomes" id="UP000299102">
    <property type="component" value="Unassembled WGS sequence"/>
</dbReference>
<evidence type="ECO:0000256" key="1">
    <source>
        <dbReference type="SAM" id="MobiDB-lite"/>
    </source>
</evidence>
<reference evidence="2 3" key="1">
    <citation type="journal article" date="2019" name="Commun. Biol.">
        <title>The bagworm genome reveals a unique fibroin gene that provides high tensile strength.</title>
        <authorList>
            <person name="Kono N."/>
            <person name="Nakamura H."/>
            <person name="Ohtoshi R."/>
            <person name="Tomita M."/>
            <person name="Numata K."/>
            <person name="Arakawa K."/>
        </authorList>
    </citation>
    <scope>NUCLEOTIDE SEQUENCE [LARGE SCALE GENOMIC DNA]</scope>
</reference>
<name>A0A4C1W8P4_EUMVA</name>
<evidence type="ECO:0000313" key="2">
    <source>
        <dbReference type="EMBL" id="GBP46872.1"/>
    </source>
</evidence>
<comment type="caution">
    <text evidence="2">The sequence shown here is derived from an EMBL/GenBank/DDBJ whole genome shotgun (WGS) entry which is preliminary data.</text>
</comment>
<proteinExistence type="predicted"/>